<accession>A0A7R8MJV2</accession>
<organism evidence="1 2">
    <name type="scientific">Klebsiella phage vB_KvM-Eowyn</name>
    <dbReference type="NCBI Taxonomy" id="2762819"/>
    <lineage>
        <taxon>Viruses</taxon>
        <taxon>Duplodnaviria</taxon>
        <taxon>Heunggongvirae</taxon>
        <taxon>Uroviricota</taxon>
        <taxon>Caudoviricetes</taxon>
        <taxon>Chimalliviridae</taxon>
        <taxon>Eowynvirus</taxon>
        <taxon>Eowynvirus eowyn</taxon>
    </lineage>
</organism>
<evidence type="ECO:0000313" key="2">
    <source>
        <dbReference type="Proteomes" id="UP000596247"/>
    </source>
</evidence>
<proteinExistence type="predicted"/>
<keyword evidence="2" id="KW-1185">Reference proteome</keyword>
<evidence type="ECO:0000313" key="1">
    <source>
        <dbReference type="EMBL" id="CAD5236301.1"/>
    </source>
</evidence>
<reference evidence="1 2" key="1">
    <citation type="submission" date="2020-09" db="EMBL/GenBank/DDBJ databases">
        <authorList>
            <person name="Jameson E."/>
        </authorList>
    </citation>
    <scope>NUCLEOTIDE SEQUENCE [LARGE SCALE GENOMIC DNA]</scope>
</reference>
<name>A0A7R8MJV2_9CAUD</name>
<dbReference type="EMBL" id="LR881104">
    <property type="protein sequence ID" value="CAD5236301.1"/>
    <property type="molecule type" value="Genomic_DNA"/>
</dbReference>
<sequence length="235" mass="26265">MSNSVKTFAICFDKKSENLFGQPVTLPGTLIVRGDITATGPLTTYQAHTPATPGHVLKLSVCFYAAAFNIYLEIPNLSPIPYFNNAPFDYTDNPSIGMVLSSVLFGLAFNYDNDPQISMTNRLALIGAINETVEKLALDMPHLNSSNGGKTPMLDNCDYNPTTWYHVLEREYKGYQVWCKRRIYNGGVASRWTFMKDIVGADGSMIEQKYTIKDQVRFGEQPKIFADVCKLMDAM</sequence>
<protein>
    <submittedName>
        <fullName evidence="1">Uncharacterized protein</fullName>
    </submittedName>
</protein>
<dbReference type="Proteomes" id="UP000596247">
    <property type="component" value="Chromosome"/>
</dbReference>
<gene>
    <name evidence="1" type="ORF">LLCLJKAH_00312</name>
</gene>